<keyword evidence="2" id="KW-1185">Reference proteome</keyword>
<dbReference type="EMBL" id="LNQB01000102">
    <property type="protein sequence ID" value="OAP34132.1"/>
    <property type="molecule type" value="Genomic_DNA"/>
</dbReference>
<dbReference type="AlphaFoldDB" id="A0A178XHE6"/>
<organism evidence="1 2">
    <name type="scientific">Sinorhizobium saheli</name>
    <dbReference type="NCBI Taxonomy" id="36856"/>
    <lineage>
        <taxon>Bacteria</taxon>
        <taxon>Pseudomonadati</taxon>
        <taxon>Pseudomonadota</taxon>
        <taxon>Alphaproteobacteria</taxon>
        <taxon>Hyphomicrobiales</taxon>
        <taxon>Rhizobiaceae</taxon>
        <taxon>Sinorhizobium/Ensifer group</taxon>
        <taxon>Sinorhizobium</taxon>
    </lineage>
</organism>
<gene>
    <name evidence="1" type="ORF">ATB98_22600</name>
</gene>
<dbReference type="Proteomes" id="UP000078507">
    <property type="component" value="Unassembled WGS sequence"/>
</dbReference>
<comment type="caution">
    <text evidence="1">The sequence shown here is derived from an EMBL/GenBank/DDBJ whole genome shotgun (WGS) entry which is preliminary data.</text>
</comment>
<evidence type="ECO:0000313" key="1">
    <source>
        <dbReference type="EMBL" id="OAP34132.1"/>
    </source>
</evidence>
<dbReference type="STRING" id="36856.ATB98_22600"/>
<proteinExistence type="predicted"/>
<dbReference type="RefSeq" id="WP_066879193.1">
    <property type="nucleotide sequence ID" value="NZ_LNQB01000102.1"/>
</dbReference>
<dbReference type="Pfam" id="PF24175">
    <property type="entry name" value="SU10_adaptor"/>
    <property type="match status" value="1"/>
</dbReference>
<reference evidence="1 2" key="1">
    <citation type="submission" date="2015-11" db="EMBL/GenBank/DDBJ databases">
        <title>Ensifer anhuiense sp. nov., an effective nitrogen fixation bacterium with Glycine soja.</title>
        <authorList>
            <person name="Yan H."/>
            <person name="Chen W."/>
        </authorList>
    </citation>
    <scope>NUCLEOTIDE SEQUENCE [LARGE SCALE GENOMIC DNA]</scope>
    <source>
        <strain evidence="1 2">LMG 7837</strain>
    </source>
</reference>
<accession>A0A178XHE6</accession>
<protein>
    <submittedName>
        <fullName evidence="1">Uncharacterized protein</fullName>
    </submittedName>
</protein>
<dbReference type="OrthoDB" id="7366738at2"/>
<name>A0A178XHE6_SINSA</name>
<evidence type="ECO:0000313" key="2">
    <source>
        <dbReference type="Proteomes" id="UP000078507"/>
    </source>
</evidence>
<dbReference type="InterPro" id="IPR056209">
    <property type="entry name" value="SU10_adaptor"/>
</dbReference>
<sequence length="198" mass="21076">MTISDYASLLVDAGEYSGRDDVAHLFPRFLALAELKLNRVMRVAEMEKAASVPLAEGVGSLPADFLEARQVLAGDGRPLRALPLQELSGQGTSGCPAIGYAIVGSAIEVRPKSGADIRLTYYAKIPPLTAEAPSNWLTEKAPDVYLYALVEEIAVWERDAAKAGAAEALKRQAMAGLGLADERLRWGNAEIVIGGLTP</sequence>